<accession>A0ABD3S7C4</accession>
<evidence type="ECO:0000259" key="4">
    <source>
        <dbReference type="PROSITE" id="PS50994"/>
    </source>
</evidence>
<organism evidence="5 6">
    <name type="scientific">Penstemon smallii</name>
    <dbReference type="NCBI Taxonomy" id="265156"/>
    <lineage>
        <taxon>Eukaryota</taxon>
        <taxon>Viridiplantae</taxon>
        <taxon>Streptophyta</taxon>
        <taxon>Embryophyta</taxon>
        <taxon>Tracheophyta</taxon>
        <taxon>Spermatophyta</taxon>
        <taxon>Magnoliopsida</taxon>
        <taxon>eudicotyledons</taxon>
        <taxon>Gunneridae</taxon>
        <taxon>Pentapetalae</taxon>
        <taxon>asterids</taxon>
        <taxon>lamiids</taxon>
        <taxon>Lamiales</taxon>
        <taxon>Plantaginaceae</taxon>
        <taxon>Cheloneae</taxon>
        <taxon>Penstemon</taxon>
    </lineage>
</organism>
<dbReference type="Pfam" id="PF07727">
    <property type="entry name" value="RVT_2"/>
    <property type="match status" value="1"/>
</dbReference>
<dbReference type="Proteomes" id="UP001634393">
    <property type="component" value="Unassembled WGS sequence"/>
</dbReference>
<dbReference type="Pfam" id="PF00665">
    <property type="entry name" value="rve"/>
    <property type="match status" value="1"/>
</dbReference>
<dbReference type="PANTHER" id="PTHR42648">
    <property type="entry name" value="TRANSPOSASE, PUTATIVE-RELATED"/>
    <property type="match status" value="1"/>
</dbReference>
<feature type="domain" description="Integrase catalytic" evidence="4">
    <location>
        <begin position="26"/>
        <end position="113"/>
    </location>
</feature>
<dbReference type="InterPro" id="IPR001584">
    <property type="entry name" value="Integrase_cat-core"/>
</dbReference>
<protein>
    <recommendedName>
        <fullName evidence="4">Integrase catalytic domain-containing protein</fullName>
    </recommendedName>
</protein>
<dbReference type="InterPro" id="IPR012337">
    <property type="entry name" value="RNaseH-like_sf"/>
</dbReference>
<name>A0ABD3S7C4_9LAMI</name>
<dbReference type="InterPro" id="IPR039537">
    <property type="entry name" value="Retrotran_Ty1/copia-like"/>
</dbReference>
<feature type="region of interest" description="Disordered" evidence="3">
    <location>
        <begin position="302"/>
        <end position="321"/>
    </location>
</feature>
<keyword evidence="1" id="KW-0479">Metal-binding</keyword>
<gene>
    <name evidence="5" type="ORF">ACJIZ3_006187</name>
</gene>
<evidence type="ECO:0000256" key="2">
    <source>
        <dbReference type="ARBA" id="ARBA00022801"/>
    </source>
</evidence>
<dbReference type="SUPFAM" id="SSF53098">
    <property type="entry name" value="Ribonuclease H-like"/>
    <property type="match status" value="1"/>
</dbReference>
<proteinExistence type="predicted"/>
<keyword evidence="6" id="KW-1185">Reference proteome</keyword>
<dbReference type="AlphaFoldDB" id="A0ABD3S7C4"/>
<evidence type="ECO:0000256" key="3">
    <source>
        <dbReference type="SAM" id="MobiDB-lite"/>
    </source>
</evidence>
<comment type="caution">
    <text evidence="5">The sequence shown here is derived from an EMBL/GenBank/DDBJ whole genome shotgun (WGS) entry which is preliminary data.</text>
</comment>
<reference evidence="5 6" key="1">
    <citation type="submission" date="2024-12" db="EMBL/GenBank/DDBJ databases">
        <title>The unique morphological basis and parallel evolutionary history of personate flowers in Penstemon.</title>
        <authorList>
            <person name="Depatie T.H."/>
            <person name="Wessinger C.A."/>
        </authorList>
    </citation>
    <scope>NUCLEOTIDE SEQUENCE [LARGE SCALE GENOMIC DNA]</scope>
    <source>
        <strain evidence="5">WTNN_2</strain>
        <tissue evidence="5">Leaf</tissue>
    </source>
</reference>
<evidence type="ECO:0000313" key="6">
    <source>
        <dbReference type="Proteomes" id="UP001634393"/>
    </source>
</evidence>
<dbReference type="InterPro" id="IPR036397">
    <property type="entry name" value="RNaseH_sf"/>
</dbReference>
<evidence type="ECO:0000313" key="5">
    <source>
        <dbReference type="EMBL" id="KAL3820282.1"/>
    </source>
</evidence>
<dbReference type="EMBL" id="JBJXBP010000007">
    <property type="protein sequence ID" value="KAL3820282.1"/>
    <property type="molecule type" value="Genomic_DNA"/>
</dbReference>
<dbReference type="PANTHER" id="PTHR42648:SF32">
    <property type="entry name" value="RIBONUCLEASE H-LIKE DOMAIN, GAG-PRE-INTEGRASE DOMAIN PROTEIN-RELATED"/>
    <property type="match status" value="1"/>
</dbReference>
<evidence type="ECO:0000256" key="1">
    <source>
        <dbReference type="ARBA" id="ARBA00022723"/>
    </source>
</evidence>
<dbReference type="Gene3D" id="3.30.420.10">
    <property type="entry name" value="Ribonuclease H-like superfamily/Ribonuclease H"/>
    <property type="match status" value="1"/>
</dbReference>
<sequence length="460" mass="52306">MSKDKLCDACQKGKQIKSSFKSKKHQSSGRILELLHMDLFGPIDPISNGGKKYCLAVVDDYSRYTWVIFMKKKSETKEHLTNLMELIQNEKSLEILKIRSDRGTEFTNSTIEEALNDSYWVEAMQEELNQFERNEVWYLVPRPSQHRVIGTKWVFRNKMNEDGIVTRNKARLVAKGINWKITTLRSVEFQSTVTIQVQSLLLRTLQVIQGLNILRSNIILSEIMWKKGMSLLNILEAPSLEMVSSLIHSSPTLIYLGTRNTISPYHPYVLLTATTTTTFSANLATSPTTGFYPTSSKFINGPPDLPPKPPNLKPKPPDLRPSPSDLTFCSLLSSSGRQRLSSHFVLLDKTLKLRSFTPVMVAQLFFAFDKIKFWDVGSRSLSSEIVVAALVSPVRAQVEEMSCVFGDFWVRRDNKIRIEQRMEFEELSIVESLFIEFGTLAVGNSRIVGITIRLLNQDAK</sequence>
<keyword evidence="2" id="KW-0378">Hydrolase</keyword>
<feature type="compositionally biased region" description="Pro residues" evidence="3">
    <location>
        <begin position="303"/>
        <end position="314"/>
    </location>
</feature>
<dbReference type="PROSITE" id="PS50994">
    <property type="entry name" value="INTEGRASE"/>
    <property type="match status" value="1"/>
</dbReference>
<dbReference type="InterPro" id="IPR013103">
    <property type="entry name" value="RVT_2"/>
</dbReference>
<dbReference type="GO" id="GO:0016787">
    <property type="term" value="F:hydrolase activity"/>
    <property type="evidence" value="ECO:0007669"/>
    <property type="project" value="UniProtKB-KW"/>
</dbReference>
<dbReference type="GO" id="GO:0046872">
    <property type="term" value="F:metal ion binding"/>
    <property type="evidence" value="ECO:0007669"/>
    <property type="project" value="UniProtKB-KW"/>
</dbReference>